<sequence length="186" mass="20347">MPRYSMTNFAFNIRFVDPSGRSRRVLGHGNPGNLFLDFQDLDRFGAEILPSSDDDSSVEEVAPPAAAPPAEIETPRVKTKTKTNKGKSDVAEVVDLLNSSGSSSGSSTNVDDLSAIVPPEEEQAEEEIEDEVEFIGRRLDQSVNLQNESDTSSDYSVAHGFSQEALLAPTPVATHRRSRRVASRRR</sequence>
<organism evidence="2 3">
    <name type="scientific">Seminavis robusta</name>
    <dbReference type="NCBI Taxonomy" id="568900"/>
    <lineage>
        <taxon>Eukaryota</taxon>
        <taxon>Sar</taxon>
        <taxon>Stramenopiles</taxon>
        <taxon>Ochrophyta</taxon>
        <taxon>Bacillariophyta</taxon>
        <taxon>Bacillariophyceae</taxon>
        <taxon>Bacillariophycidae</taxon>
        <taxon>Naviculales</taxon>
        <taxon>Naviculaceae</taxon>
        <taxon>Seminavis</taxon>
    </lineage>
</organism>
<keyword evidence="3" id="KW-1185">Reference proteome</keyword>
<dbReference type="AlphaFoldDB" id="A0A9N8HH20"/>
<evidence type="ECO:0000313" key="3">
    <source>
        <dbReference type="Proteomes" id="UP001153069"/>
    </source>
</evidence>
<dbReference type="EMBL" id="CAICTM010000674">
    <property type="protein sequence ID" value="CAB9514808.1"/>
    <property type="molecule type" value="Genomic_DNA"/>
</dbReference>
<gene>
    <name evidence="2" type="ORF">SEMRO_675_G185580.1</name>
</gene>
<reference evidence="2" key="1">
    <citation type="submission" date="2020-06" db="EMBL/GenBank/DDBJ databases">
        <authorList>
            <consortium name="Plant Systems Biology data submission"/>
        </authorList>
    </citation>
    <scope>NUCLEOTIDE SEQUENCE</scope>
    <source>
        <strain evidence="2">D6</strain>
    </source>
</reference>
<feature type="compositionally biased region" description="Basic residues" evidence="1">
    <location>
        <begin position="174"/>
        <end position="186"/>
    </location>
</feature>
<feature type="compositionally biased region" description="Acidic residues" evidence="1">
    <location>
        <begin position="119"/>
        <end position="129"/>
    </location>
</feature>
<feature type="compositionally biased region" description="Low complexity" evidence="1">
    <location>
        <begin position="93"/>
        <end position="118"/>
    </location>
</feature>
<evidence type="ECO:0000313" key="2">
    <source>
        <dbReference type="EMBL" id="CAB9514808.1"/>
    </source>
</evidence>
<evidence type="ECO:0000256" key="1">
    <source>
        <dbReference type="SAM" id="MobiDB-lite"/>
    </source>
</evidence>
<accession>A0A9N8HH20</accession>
<protein>
    <submittedName>
        <fullName evidence="2">Uncharacterized protein</fullName>
    </submittedName>
</protein>
<feature type="region of interest" description="Disordered" evidence="1">
    <location>
        <begin position="163"/>
        <end position="186"/>
    </location>
</feature>
<name>A0A9N8HH20_9STRA</name>
<dbReference type="Proteomes" id="UP001153069">
    <property type="component" value="Unassembled WGS sequence"/>
</dbReference>
<comment type="caution">
    <text evidence="2">The sequence shown here is derived from an EMBL/GenBank/DDBJ whole genome shotgun (WGS) entry which is preliminary data.</text>
</comment>
<proteinExistence type="predicted"/>
<feature type="region of interest" description="Disordered" evidence="1">
    <location>
        <begin position="49"/>
        <end position="129"/>
    </location>
</feature>